<dbReference type="Gene3D" id="3.30.9.40">
    <property type="match status" value="2"/>
</dbReference>
<dbReference type="EMBL" id="JADBDY010000001">
    <property type="protein sequence ID" value="MBE1458071.1"/>
    <property type="molecule type" value="Genomic_DNA"/>
</dbReference>
<dbReference type="SUPFAM" id="SSF51905">
    <property type="entry name" value="FAD/NAD(P)-binding domain"/>
    <property type="match status" value="1"/>
</dbReference>
<dbReference type="RefSeq" id="WP_191270328.1">
    <property type="nucleotide sequence ID" value="NZ_BMXJ01000003.1"/>
</dbReference>
<organism evidence="2 3">
    <name type="scientific">Nocardiopsis terrae</name>
    <dbReference type="NCBI Taxonomy" id="372655"/>
    <lineage>
        <taxon>Bacteria</taxon>
        <taxon>Bacillati</taxon>
        <taxon>Actinomycetota</taxon>
        <taxon>Actinomycetes</taxon>
        <taxon>Streptosporangiales</taxon>
        <taxon>Nocardiopsidaceae</taxon>
        <taxon>Nocardiopsis</taxon>
    </lineage>
</organism>
<dbReference type="NCBIfam" id="NF045732">
    <property type="entry name" value="StyMonoxStyA"/>
    <property type="match status" value="1"/>
</dbReference>
<evidence type="ECO:0000259" key="1">
    <source>
        <dbReference type="Pfam" id="PF17885"/>
    </source>
</evidence>
<dbReference type="Pfam" id="PF17885">
    <property type="entry name" value="Smoa_sbd"/>
    <property type="match status" value="1"/>
</dbReference>
<evidence type="ECO:0000313" key="2">
    <source>
        <dbReference type="EMBL" id="MBE1458071.1"/>
    </source>
</evidence>
<accession>A0ABR9HGB0</accession>
<keyword evidence="2" id="KW-0503">Monooxygenase</keyword>
<protein>
    <submittedName>
        <fullName evidence="2">Styrene monooxygenase</fullName>
        <ecNumber evidence="2">1.14.14.11</ecNumber>
    </submittedName>
</protein>
<dbReference type="EC" id="1.14.14.11" evidence="2"/>
<gene>
    <name evidence="2" type="ORF">H4W79_002285</name>
</gene>
<reference evidence="2 3" key="1">
    <citation type="submission" date="2020-10" db="EMBL/GenBank/DDBJ databases">
        <title>Sequencing the genomes of 1000 actinobacteria strains.</title>
        <authorList>
            <person name="Klenk H.-P."/>
        </authorList>
    </citation>
    <scope>NUCLEOTIDE SEQUENCE [LARGE SCALE GENOMIC DNA]</scope>
    <source>
        <strain evidence="2 3">DSM 45157</strain>
    </source>
</reference>
<dbReference type="InterPro" id="IPR054801">
    <property type="entry name" value="StyMonoxStyA"/>
</dbReference>
<dbReference type="PRINTS" id="PR00420">
    <property type="entry name" value="RNGMNOXGNASE"/>
</dbReference>
<keyword evidence="3" id="KW-1185">Reference proteome</keyword>
<dbReference type="Gene3D" id="3.40.50.720">
    <property type="entry name" value="NAD(P)-binding Rossmann-like Domain"/>
    <property type="match status" value="1"/>
</dbReference>
<dbReference type="InterPro" id="IPR036188">
    <property type="entry name" value="FAD/NAD-bd_sf"/>
</dbReference>
<dbReference type="Proteomes" id="UP000598217">
    <property type="component" value="Unassembled WGS sequence"/>
</dbReference>
<feature type="domain" description="Styrene monooxygenase StyA putative substrate binding" evidence="1">
    <location>
        <begin position="143"/>
        <end position="252"/>
    </location>
</feature>
<evidence type="ECO:0000313" key="3">
    <source>
        <dbReference type="Proteomes" id="UP000598217"/>
    </source>
</evidence>
<keyword evidence="2" id="KW-0560">Oxidoreductase</keyword>
<proteinExistence type="predicted"/>
<dbReference type="InterPro" id="IPR041654">
    <property type="entry name" value="StyA_sbd"/>
</dbReference>
<dbReference type="Gene3D" id="3.50.50.60">
    <property type="entry name" value="FAD/NAD(P)-binding domain"/>
    <property type="match status" value="1"/>
</dbReference>
<comment type="caution">
    <text evidence="2">The sequence shown here is derived from an EMBL/GenBank/DDBJ whole genome shotgun (WGS) entry which is preliminary data.</text>
</comment>
<sequence length="416" mass="45897">MSKRIGIIGAGTAGLHLGLYLRRHGVEATVFTDRTPQEQRGSRILNTVSHHAVTVERERGLDVDHWPAEEYGYTQHQYRVGPEPLRFEGDLHAPSRSVDYRIYLPRLMEDFAERGGEFEFGRLSPDDLPALAARFDLLVVCTGRGPFAEMFARDPEPSPFTSPRRALCAGIFTGVAQQPTRAVTFHISPGAGEMIEIPTWTEGGLATAMVIENHFGSPLEALAATPYADDPGAYVRLMLDLYREHYPGCFERIDVNGFDLANGPKDIIQGGVTPVVRRSHTVLDDGTVAIALGDAHSTVDPIVGQGANMASYAAWILGEEIVAREVYDERFVEHVDRRRGDRVLSASRWSNFMLENLTAPTPQFQEFLGALGRGGSLADEFTDGFNHPERLWDALATPERTRAWLARHSGDGSGTD</sequence>
<dbReference type="GO" id="GO:0004497">
    <property type="term" value="F:monooxygenase activity"/>
    <property type="evidence" value="ECO:0007669"/>
    <property type="project" value="UniProtKB-KW"/>
</dbReference>
<dbReference type="Gene3D" id="6.10.250.650">
    <property type="match status" value="1"/>
</dbReference>
<name>A0ABR9HGB0_9ACTN</name>